<feature type="region of interest" description="Disordered" evidence="1">
    <location>
        <begin position="14"/>
        <end position="41"/>
    </location>
</feature>
<dbReference type="EMBL" id="ML991900">
    <property type="protein sequence ID" value="KAF2228672.1"/>
    <property type="molecule type" value="Genomic_DNA"/>
</dbReference>
<evidence type="ECO:0000313" key="3">
    <source>
        <dbReference type="Proteomes" id="UP000800092"/>
    </source>
</evidence>
<dbReference type="Proteomes" id="UP000800092">
    <property type="component" value="Unassembled WGS sequence"/>
</dbReference>
<evidence type="ECO:0000256" key="1">
    <source>
        <dbReference type="SAM" id="MobiDB-lite"/>
    </source>
</evidence>
<dbReference type="PANTHER" id="PTHR39697">
    <property type="entry name" value="RICIN B LECTIN DOMAIN-CONTAINING PROTEIN-RELATED"/>
    <property type="match status" value="1"/>
</dbReference>
<reference evidence="2" key="1">
    <citation type="journal article" date="2020" name="Stud. Mycol.">
        <title>101 Dothideomycetes genomes: a test case for predicting lifestyles and emergence of pathogens.</title>
        <authorList>
            <person name="Haridas S."/>
            <person name="Albert R."/>
            <person name="Binder M."/>
            <person name="Bloem J."/>
            <person name="Labutti K."/>
            <person name="Salamov A."/>
            <person name="Andreopoulos B."/>
            <person name="Baker S."/>
            <person name="Barry K."/>
            <person name="Bills G."/>
            <person name="Bluhm B."/>
            <person name="Cannon C."/>
            <person name="Castanera R."/>
            <person name="Culley D."/>
            <person name="Daum C."/>
            <person name="Ezra D."/>
            <person name="Gonzalez J."/>
            <person name="Henrissat B."/>
            <person name="Kuo A."/>
            <person name="Liang C."/>
            <person name="Lipzen A."/>
            <person name="Lutzoni F."/>
            <person name="Magnuson J."/>
            <person name="Mondo S."/>
            <person name="Nolan M."/>
            <person name="Ohm R."/>
            <person name="Pangilinan J."/>
            <person name="Park H.-J."/>
            <person name="Ramirez L."/>
            <person name="Alfaro M."/>
            <person name="Sun H."/>
            <person name="Tritt A."/>
            <person name="Yoshinaga Y."/>
            <person name="Zwiers L.-H."/>
            <person name="Turgeon B."/>
            <person name="Goodwin S."/>
            <person name="Spatafora J."/>
            <person name="Crous P."/>
            <person name="Grigoriev I."/>
        </authorList>
    </citation>
    <scope>NUCLEOTIDE SEQUENCE</scope>
    <source>
        <strain evidence="2">Tuck. ex Michener</strain>
    </source>
</reference>
<dbReference type="PANTHER" id="PTHR39697:SF2">
    <property type="entry name" value="CYANOVIRIN-N DOMAIN-CONTAINING PROTEIN"/>
    <property type="match status" value="1"/>
</dbReference>
<organism evidence="2 3">
    <name type="scientific">Viridothelium virens</name>
    <name type="common">Speckled blister lichen</name>
    <name type="synonym">Trypethelium virens</name>
    <dbReference type="NCBI Taxonomy" id="1048519"/>
    <lineage>
        <taxon>Eukaryota</taxon>
        <taxon>Fungi</taxon>
        <taxon>Dikarya</taxon>
        <taxon>Ascomycota</taxon>
        <taxon>Pezizomycotina</taxon>
        <taxon>Dothideomycetes</taxon>
        <taxon>Dothideomycetes incertae sedis</taxon>
        <taxon>Trypetheliales</taxon>
        <taxon>Trypetheliaceae</taxon>
        <taxon>Viridothelium</taxon>
    </lineage>
</organism>
<keyword evidence="3" id="KW-1185">Reference proteome</keyword>
<gene>
    <name evidence="2" type="ORF">EV356DRAFT_497838</name>
</gene>
<feature type="compositionally biased region" description="Polar residues" evidence="1">
    <location>
        <begin position="32"/>
        <end position="41"/>
    </location>
</feature>
<proteinExistence type="predicted"/>
<sequence>MALRLRNVNASMTGATSGSVSAGLQHDADRSGSIQNSSPKPRTGSTFLIKLASSGEFITLFEGQIVLALPHGRESHWMCVGDEEWSGFKNLISGRFLGRDEHWRLVCDQKWHREWEKFRVKERRGGGSVLIMKHWSTLRPIGTKMENDVEKLAMIENWESDEMIWEFIEA</sequence>
<dbReference type="AlphaFoldDB" id="A0A6A6GSC9"/>
<accession>A0A6A6GSC9</accession>
<protein>
    <submittedName>
        <fullName evidence="2">Uncharacterized protein</fullName>
    </submittedName>
</protein>
<evidence type="ECO:0000313" key="2">
    <source>
        <dbReference type="EMBL" id="KAF2228672.1"/>
    </source>
</evidence>
<name>A0A6A6GSC9_VIRVR</name>
<dbReference type="OrthoDB" id="5289641at2759"/>